<comment type="caution">
    <text evidence="2">The sequence shown here is derived from an EMBL/GenBank/DDBJ whole genome shotgun (WGS) entry which is preliminary data.</text>
</comment>
<dbReference type="Proteomes" id="UP000226079">
    <property type="component" value="Unassembled WGS sequence"/>
</dbReference>
<keyword evidence="3" id="KW-1185">Reference proteome</keyword>
<evidence type="ECO:0000259" key="1">
    <source>
        <dbReference type="Pfam" id="PF18029"/>
    </source>
</evidence>
<dbReference type="RefSeq" id="WP_098459394.1">
    <property type="nucleotide sequence ID" value="NZ_PDJC01000001.1"/>
</dbReference>
<name>A0A2A9CN23_9ACTN</name>
<dbReference type="CDD" id="cd06587">
    <property type="entry name" value="VOC"/>
    <property type="match status" value="1"/>
</dbReference>
<evidence type="ECO:0000313" key="2">
    <source>
        <dbReference type="EMBL" id="PFG15793.1"/>
    </source>
</evidence>
<sequence length="126" mass="13417">MATPIARSPIFVLDCPDAAGLASFYSALTGWPVAVDPDADSDWVELDSGQPTTLAFQQVSDYQPPDWPGQLQPQQAHLDFTVDDLDAAESAAVLLGARTHPHQPGTGFRVFLDPAGHPFCLCRAGA</sequence>
<dbReference type="OrthoDB" id="1645442at2"/>
<protein>
    <submittedName>
        <fullName evidence="2">Putative enzyme related to lactoylglutathione lyase</fullName>
    </submittedName>
</protein>
<dbReference type="PANTHER" id="PTHR35908">
    <property type="entry name" value="HYPOTHETICAL FUSION PROTEIN"/>
    <property type="match status" value="1"/>
</dbReference>
<dbReference type="PANTHER" id="PTHR35908:SF1">
    <property type="entry name" value="CONSERVED PROTEIN"/>
    <property type="match status" value="1"/>
</dbReference>
<reference evidence="2 3" key="1">
    <citation type="submission" date="2017-10" db="EMBL/GenBank/DDBJ databases">
        <title>Sequencing the genomes of 1000 actinobacteria strains.</title>
        <authorList>
            <person name="Klenk H.-P."/>
        </authorList>
    </citation>
    <scope>NUCLEOTIDE SEQUENCE [LARGE SCALE GENOMIC DNA]</scope>
    <source>
        <strain evidence="2 3">DSM 15597</strain>
    </source>
</reference>
<dbReference type="Gene3D" id="3.10.180.10">
    <property type="entry name" value="2,3-Dihydroxybiphenyl 1,2-Dioxygenase, domain 1"/>
    <property type="match status" value="1"/>
</dbReference>
<dbReference type="InterPro" id="IPR041581">
    <property type="entry name" value="Glyoxalase_6"/>
</dbReference>
<dbReference type="SUPFAM" id="SSF54593">
    <property type="entry name" value="Glyoxalase/Bleomycin resistance protein/Dihydroxybiphenyl dioxygenase"/>
    <property type="match status" value="1"/>
</dbReference>
<dbReference type="EMBL" id="PDJC01000001">
    <property type="protein sequence ID" value="PFG15793.1"/>
    <property type="molecule type" value="Genomic_DNA"/>
</dbReference>
<gene>
    <name evidence="2" type="ORF">ATK74_0313</name>
</gene>
<dbReference type="GO" id="GO:0016829">
    <property type="term" value="F:lyase activity"/>
    <property type="evidence" value="ECO:0007669"/>
    <property type="project" value="UniProtKB-KW"/>
</dbReference>
<proteinExistence type="predicted"/>
<dbReference type="AlphaFoldDB" id="A0A2A9CN23"/>
<organism evidence="2 3">
    <name type="scientific">Propionicimonas paludicola</name>
    <dbReference type="NCBI Taxonomy" id="185243"/>
    <lineage>
        <taxon>Bacteria</taxon>
        <taxon>Bacillati</taxon>
        <taxon>Actinomycetota</taxon>
        <taxon>Actinomycetes</taxon>
        <taxon>Propionibacteriales</taxon>
        <taxon>Nocardioidaceae</taxon>
        <taxon>Propionicimonas</taxon>
    </lineage>
</organism>
<evidence type="ECO:0000313" key="3">
    <source>
        <dbReference type="Proteomes" id="UP000226079"/>
    </source>
</evidence>
<dbReference type="InterPro" id="IPR029068">
    <property type="entry name" value="Glyas_Bleomycin-R_OHBP_Dase"/>
</dbReference>
<accession>A0A2A9CN23</accession>
<feature type="domain" description="Glyoxalase-like" evidence="1">
    <location>
        <begin position="11"/>
        <end position="122"/>
    </location>
</feature>
<dbReference type="Pfam" id="PF18029">
    <property type="entry name" value="Glyoxalase_6"/>
    <property type="match status" value="1"/>
</dbReference>
<keyword evidence="2" id="KW-0456">Lyase</keyword>